<reference evidence="2" key="1">
    <citation type="submission" date="2019-02" db="EMBL/GenBank/DDBJ databases">
        <authorList>
            <person name="Gruber-Vodicka R. H."/>
            <person name="Seah K. B. B."/>
        </authorList>
    </citation>
    <scope>NUCLEOTIDE SEQUENCE</scope>
    <source>
        <strain evidence="2">BECK_BZ131</strain>
    </source>
</reference>
<feature type="region of interest" description="Disordered" evidence="1">
    <location>
        <begin position="102"/>
        <end position="202"/>
    </location>
</feature>
<proteinExistence type="predicted"/>
<evidence type="ECO:0000256" key="1">
    <source>
        <dbReference type="SAM" id="MobiDB-lite"/>
    </source>
</evidence>
<accession>A0A450U2X9</accession>
<sequence>MVVGLILSGCQGTFPLVFAPPPTESMESSLHPSRRTVQSITSEYKRDKKDNCPSRVEIIGRLPRNATVTDKAVLQDSMFQLQERLIEEHGIVRDDINMDIERDQNVPHPGRVELASAPKTTPDIPSVLTYPTKEIGEQKPFTRQSKPDPQSILPKPDSRPPQTTTAKGPPKITVIETPRDTGPFVPRPLPGGRRKAPPPLPELKKESIRPIVAELEDIPTPSLPETIYFGGYTVSEEPDLEIPFSDPSAATPSRCIDGRSKPSPLVERGDIRMDFEGAIYFLSGNHHRVYLSNIWLDDDRPALTEPIRISGYDTRKGKGAKPLSRFDTDTEIYLSGSDIVFRAYPVDARKAPIVCIDARVSLKNPTKIGMVAMYYRHDGAIYRYDGLLRRLRTTLGVRKDR</sequence>
<evidence type="ECO:0000313" key="2">
    <source>
        <dbReference type="EMBL" id="VFJ77476.1"/>
    </source>
</evidence>
<organism evidence="2">
    <name type="scientific">Candidatus Kentrum sp. FW</name>
    <dbReference type="NCBI Taxonomy" id="2126338"/>
    <lineage>
        <taxon>Bacteria</taxon>
        <taxon>Pseudomonadati</taxon>
        <taxon>Pseudomonadota</taxon>
        <taxon>Gammaproteobacteria</taxon>
        <taxon>Candidatus Kentrum</taxon>
    </lineage>
</organism>
<protein>
    <submittedName>
        <fullName evidence="2">Uncharacterized protein</fullName>
    </submittedName>
</protein>
<dbReference type="AlphaFoldDB" id="A0A450U2X9"/>
<dbReference type="EMBL" id="CAADFE010000125">
    <property type="protein sequence ID" value="VFJ77476.1"/>
    <property type="molecule type" value="Genomic_DNA"/>
</dbReference>
<name>A0A450U2X9_9GAMM</name>
<gene>
    <name evidence="2" type="ORF">BECKFW1821C_GA0114237_11253</name>
</gene>